<dbReference type="Pfam" id="PF13366">
    <property type="entry name" value="PDDEXK_3"/>
    <property type="match status" value="1"/>
</dbReference>
<dbReference type="InterPro" id="IPR011604">
    <property type="entry name" value="PDDEXK-like_dom_sf"/>
</dbReference>
<organism evidence="1 2">
    <name type="scientific">Tangfeifania diversioriginum</name>
    <dbReference type="NCBI Taxonomy" id="1168035"/>
    <lineage>
        <taxon>Bacteria</taxon>
        <taxon>Pseudomonadati</taxon>
        <taxon>Bacteroidota</taxon>
        <taxon>Bacteroidia</taxon>
        <taxon>Marinilabiliales</taxon>
        <taxon>Prolixibacteraceae</taxon>
        <taxon>Tangfeifania</taxon>
    </lineage>
</organism>
<dbReference type="NCBIfam" id="TIGR04256">
    <property type="entry name" value="GxxExxY"/>
    <property type="match status" value="1"/>
</dbReference>
<dbReference type="InterPro" id="IPR026350">
    <property type="entry name" value="GxxExxY"/>
</dbReference>
<proteinExistence type="predicted"/>
<gene>
    <name evidence="1" type="ORF">SAMN05444280_103106</name>
</gene>
<dbReference type="Gene3D" id="3.90.320.10">
    <property type="match status" value="1"/>
</dbReference>
<dbReference type="Proteomes" id="UP000184050">
    <property type="component" value="Unassembled WGS sequence"/>
</dbReference>
<dbReference type="AlphaFoldDB" id="A0A1M6C1I9"/>
<protein>
    <submittedName>
        <fullName evidence="1">GxxExxY protein</fullName>
    </submittedName>
</protein>
<evidence type="ECO:0000313" key="2">
    <source>
        <dbReference type="Proteomes" id="UP000184050"/>
    </source>
</evidence>
<keyword evidence="2" id="KW-1185">Reference proteome</keyword>
<evidence type="ECO:0000313" key="1">
    <source>
        <dbReference type="EMBL" id="SHI54905.1"/>
    </source>
</evidence>
<sequence>MNENDISYKIIGAAIELHKSIGPGLLESAYENALTYDLKELGFSVRQQVPMPFIYKEVKQEVGYRIDLLVNNKVIIEVKAVESVAPVHYAQLLTYLKLSGLKLGLLINFNSKTLKNNIHRVVNNL</sequence>
<dbReference type="RefSeq" id="WP_073165278.1">
    <property type="nucleotide sequence ID" value="NZ_FQZE01000003.1"/>
</dbReference>
<name>A0A1M6C1I9_9BACT</name>
<dbReference type="STRING" id="1168035.SAMN05444280_103106"/>
<dbReference type="EMBL" id="FQZE01000003">
    <property type="protein sequence ID" value="SHI54905.1"/>
    <property type="molecule type" value="Genomic_DNA"/>
</dbReference>
<accession>A0A1M6C1I9</accession>
<reference evidence="1 2" key="1">
    <citation type="submission" date="2016-11" db="EMBL/GenBank/DDBJ databases">
        <authorList>
            <person name="Jaros S."/>
            <person name="Januszkiewicz K."/>
            <person name="Wedrychowicz H."/>
        </authorList>
    </citation>
    <scope>NUCLEOTIDE SEQUENCE [LARGE SCALE GENOMIC DNA]</scope>
    <source>
        <strain evidence="1 2">DSM 27063</strain>
    </source>
</reference>
<dbReference type="OrthoDB" id="1119698at2"/>